<evidence type="ECO:0000313" key="3">
    <source>
        <dbReference type="Proteomes" id="UP000009872"/>
    </source>
</evidence>
<name>K9ETB8_9BACE</name>
<evidence type="ECO:0000313" key="2">
    <source>
        <dbReference type="EMBL" id="EKU92385.1"/>
    </source>
</evidence>
<protein>
    <submittedName>
        <fullName evidence="2">Uncharacterized protein</fullName>
    </submittedName>
</protein>
<sequence length="108" mass="12382">MKEWNETASRKNITANNKGRALINTKPHHKEKIHATQISKHKKTTQQEDRRSKQNTNTLKPDTAIKRSKEIPSTYILKVLPETIQKPNTKGDTENITKDSKPQQAAKQ</sequence>
<keyword evidence="3" id="KW-1185">Reference proteome</keyword>
<reference evidence="2 3" key="1">
    <citation type="submission" date="2012-09" db="EMBL/GenBank/DDBJ databases">
        <title>The Genome Sequence of Bacteroides oleiciplenus YIT 12058.</title>
        <authorList>
            <consortium name="The Broad Institute Genome Sequencing Platform"/>
            <person name="Earl A."/>
            <person name="Ward D."/>
            <person name="Feldgarden M."/>
            <person name="Gevers D."/>
            <person name="Morotomi M."/>
            <person name="Walker B."/>
            <person name="Young S.K."/>
            <person name="Zeng Q."/>
            <person name="Gargeya S."/>
            <person name="Fitzgerald M."/>
            <person name="Haas B."/>
            <person name="Abouelleil A."/>
            <person name="Alvarado L."/>
            <person name="Arachchi H.M."/>
            <person name="Berlin A.M."/>
            <person name="Chapman S.B."/>
            <person name="Goldberg J."/>
            <person name="Griggs A."/>
            <person name="Gujja S."/>
            <person name="Hansen M."/>
            <person name="Howarth C."/>
            <person name="Imamovic A."/>
            <person name="Larimer J."/>
            <person name="McCowen C."/>
            <person name="Montmayeur A."/>
            <person name="Murphy C."/>
            <person name="Neiman D."/>
            <person name="Pearson M."/>
            <person name="Priest M."/>
            <person name="Roberts A."/>
            <person name="Saif S."/>
            <person name="Shea T."/>
            <person name="Sisk P."/>
            <person name="Sykes S."/>
            <person name="Wortman J."/>
            <person name="Nusbaum C."/>
            <person name="Birren B."/>
        </authorList>
    </citation>
    <scope>NUCLEOTIDE SEQUENCE [LARGE SCALE GENOMIC DNA]</scope>
    <source>
        <strain evidence="2 3">YIT 12058</strain>
    </source>
</reference>
<accession>K9ETB8</accession>
<proteinExistence type="predicted"/>
<organism evidence="2 3">
    <name type="scientific">Bacteroides oleiciplenus YIT 12058</name>
    <dbReference type="NCBI Taxonomy" id="742727"/>
    <lineage>
        <taxon>Bacteria</taxon>
        <taxon>Pseudomonadati</taxon>
        <taxon>Bacteroidota</taxon>
        <taxon>Bacteroidia</taxon>
        <taxon>Bacteroidales</taxon>
        <taxon>Bacteroidaceae</taxon>
        <taxon>Bacteroides</taxon>
    </lineage>
</organism>
<feature type="region of interest" description="Disordered" evidence="1">
    <location>
        <begin position="82"/>
        <end position="108"/>
    </location>
</feature>
<dbReference type="EMBL" id="ADLF01000001">
    <property type="protein sequence ID" value="EKU92385.1"/>
    <property type="molecule type" value="Genomic_DNA"/>
</dbReference>
<evidence type="ECO:0000256" key="1">
    <source>
        <dbReference type="SAM" id="MobiDB-lite"/>
    </source>
</evidence>
<dbReference type="Proteomes" id="UP000009872">
    <property type="component" value="Unassembled WGS sequence"/>
</dbReference>
<dbReference type="HOGENOM" id="CLU_2191742_0_0_10"/>
<gene>
    <name evidence="2" type="ORF">HMPREF9447_00042</name>
</gene>
<feature type="region of interest" description="Disordered" evidence="1">
    <location>
        <begin position="1"/>
        <end position="67"/>
    </location>
</feature>
<comment type="caution">
    <text evidence="2">The sequence shown here is derived from an EMBL/GenBank/DDBJ whole genome shotgun (WGS) entry which is preliminary data.</text>
</comment>
<dbReference type="AlphaFoldDB" id="K9ETB8"/>
<feature type="compositionally biased region" description="Basic and acidic residues" evidence="1">
    <location>
        <begin position="89"/>
        <end position="101"/>
    </location>
</feature>